<dbReference type="Gene3D" id="3.30.559.10">
    <property type="entry name" value="Chloramphenicol acetyltransferase-like domain"/>
    <property type="match status" value="1"/>
</dbReference>
<comment type="function">
    <text evidence="1 12">E2 component of the 2-oxoglutarate dehydrogenase (OGDH) complex which catalyzes the second step in the conversion of 2-oxoglutarate to succinyl-CoA and CO(2).</text>
</comment>
<proteinExistence type="inferred from homology"/>
<dbReference type="InterPro" id="IPR001078">
    <property type="entry name" value="2-oxoacid_DH_actylTfrase"/>
</dbReference>
<evidence type="ECO:0000256" key="4">
    <source>
        <dbReference type="ARBA" id="ARBA00011666"/>
    </source>
</evidence>
<dbReference type="Proteomes" id="UP000198939">
    <property type="component" value="Unassembled WGS sequence"/>
</dbReference>
<dbReference type="FunFam" id="3.30.559.10:FF:000007">
    <property type="entry name" value="Dihydrolipoamide acetyltransferase component of pyruvate dehydrogenase complex"/>
    <property type="match status" value="1"/>
</dbReference>
<dbReference type="InterPro" id="IPR050537">
    <property type="entry name" value="2-oxoacid_dehydrogenase"/>
</dbReference>
<dbReference type="Pfam" id="PF00364">
    <property type="entry name" value="Biotin_lipoyl"/>
    <property type="match status" value="1"/>
</dbReference>
<evidence type="ECO:0000313" key="17">
    <source>
        <dbReference type="Proteomes" id="UP000183063"/>
    </source>
</evidence>
<evidence type="ECO:0000256" key="3">
    <source>
        <dbReference type="ARBA" id="ARBA00007317"/>
    </source>
</evidence>
<keyword evidence="9 12" id="KW-0450">Lipoyl</keyword>
<keyword evidence="18" id="KW-1185">Reference proteome</keyword>
<reference evidence="17" key="1">
    <citation type="submission" date="2016-10" db="EMBL/GenBank/DDBJ databases">
        <authorList>
            <person name="Wibberg D."/>
        </authorList>
    </citation>
    <scope>NUCLEOTIDE SEQUENCE [LARGE SCALE GENOMIC DNA]</scope>
</reference>
<dbReference type="NCBIfam" id="TIGR01347">
    <property type="entry name" value="sucB"/>
    <property type="match status" value="1"/>
</dbReference>
<dbReference type="PANTHER" id="PTHR43416">
    <property type="entry name" value="DIHYDROLIPOYLLYSINE-RESIDUE SUCCINYLTRANSFERASE COMPONENT OF 2-OXOGLUTARATE DEHYDROGENASE COMPLEX, MITOCHONDRIAL-RELATED"/>
    <property type="match status" value="1"/>
</dbReference>
<dbReference type="AlphaFoldDB" id="A0A1H8EXS8"/>
<accession>A0A1H8EXS8</accession>
<evidence type="ECO:0000256" key="5">
    <source>
        <dbReference type="ARBA" id="ARBA00012945"/>
    </source>
</evidence>
<evidence type="ECO:0000256" key="8">
    <source>
        <dbReference type="ARBA" id="ARBA00022679"/>
    </source>
</evidence>
<feature type="domain" description="Peripheral subunit-binding (PSBD)" evidence="14">
    <location>
        <begin position="120"/>
        <end position="157"/>
    </location>
</feature>
<comment type="subunit">
    <text evidence="4">Forms a 24-polypeptide structural core with octahedral symmetry. Part of the 2-oxoglutarate dehydrogenase (OGDH) complex composed of E1 (2-oxoglutarate dehydrogenase), E2 (dihydrolipoamide succinyltransferase) and E3 (dihydrolipoamide dehydrogenase); the complex contains multiple copies of the three enzymatic components (E1, E2 and E3).</text>
</comment>
<dbReference type="EMBL" id="FOCV01000003">
    <property type="protein sequence ID" value="SEN24303.1"/>
    <property type="molecule type" value="Genomic_DNA"/>
</dbReference>
<dbReference type="InterPro" id="IPR011053">
    <property type="entry name" value="Single_hybrid_motif"/>
</dbReference>
<dbReference type="GO" id="GO:0045252">
    <property type="term" value="C:oxoglutarate dehydrogenase complex"/>
    <property type="evidence" value="ECO:0007669"/>
    <property type="project" value="UniProtKB-UniRule"/>
</dbReference>
<dbReference type="SUPFAM" id="SSF51230">
    <property type="entry name" value="Single hybrid motif"/>
    <property type="match status" value="1"/>
</dbReference>
<dbReference type="GO" id="GO:0005829">
    <property type="term" value="C:cytosol"/>
    <property type="evidence" value="ECO:0007669"/>
    <property type="project" value="TreeGrafter"/>
</dbReference>
<dbReference type="InterPro" id="IPR004167">
    <property type="entry name" value="PSBD"/>
</dbReference>
<evidence type="ECO:0000313" key="15">
    <source>
        <dbReference type="EMBL" id="SEH39086.1"/>
    </source>
</evidence>
<comment type="cofactor">
    <cofactor evidence="12">
        <name>(R)-lipoate</name>
        <dbReference type="ChEBI" id="CHEBI:83088"/>
    </cofactor>
    <text evidence="12">Binds 1 lipoyl cofactor covalently.</text>
</comment>
<dbReference type="UniPathway" id="UPA00868">
    <property type="reaction ID" value="UER00840"/>
</dbReference>
<comment type="catalytic activity">
    <reaction evidence="11 12">
        <text>N(6)-[(R)-dihydrolipoyl]-L-lysyl-[protein] + succinyl-CoA = N(6)-[(R)-S(8)-succinyldihydrolipoyl]-L-lysyl-[protein] + CoA</text>
        <dbReference type="Rhea" id="RHEA:15213"/>
        <dbReference type="Rhea" id="RHEA-COMP:10475"/>
        <dbReference type="Rhea" id="RHEA-COMP:20092"/>
        <dbReference type="ChEBI" id="CHEBI:57287"/>
        <dbReference type="ChEBI" id="CHEBI:57292"/>
        <dbReference type="ChEBI" id="CHEBI:83100"/>
        <dbReference type="ChEBI" id="CHEBI:83120"/>
        <dbReference type="EC" id="2.3.1.61"/>
    </reaction>
</comment>
<evidence type="ECO:0000256" key="10">
    <source>
        <dbReference type="ARBA" id="ARBA00023315"/>
    </source>
</evidence>
<comment type="pathway">
    <text evidence="2 12">Amino-acid degradation; L-lysine degradation via saccharopine pathway; glutaryl-CoA from L-lysine: step 6/6.</text>
</comment>
<evidence type="ECO:0000256" key="9">
    <source>
        <dbReference type="ARBA" id="ARBA00022823"/>
    </source>
</evidence>
<evidence type="ECO:0000256" key="11">
    <source>
        <dbReference type="ARBA" id="ARBA00052761"/>
    </source>
</evidence>
<dbReference type="RefSeq" id="WP_072369346.1">
    <property type="nucleotide sequence ID" value="NZ_FNXB01000001.1"/>
</dbReference>
<keyword evidence="10 12" id="KW-0012">Acyltransferase</keyword>
<reference evidence="16 18" key="3">
    <citation type="submission" date="2016-10" db="EMBL/GenBank/DDBJ databases">
        <authorList>
            <person name="Varghese N."/>
            <person name="Submissions S."/>
        </authorList>
    </citation>
    <scope>NUCLEOTIDE SEQUENCE [LARGE SCALE GENOMIC DNA]</scope>
    <source>
        <strain evidence="16 18">CGMCC 1.7071</strain>
    </source>
</reference>
<comment type="similarity">
    <text evidence="3 12">Belongs to the 2-oxoacid dehydrogenase family.</text>
</comment>
<dbReference type="GO" id="GO:0006099">
    <property type="term" value="P:tricarboxylic acid cycle"/>
    <property type="evidence" value="ECO:0007669"/>
    <property type="project" value="UniProtKB-UniRule"/>
</dbReference>
<evidence type="ECO:0000259" key="14">
    <source>
        <dbReference type="PROSITE" id="PS51826"/>
    </source>
</evidence>
<dbReference type="CDD" id="cd06849">
    <property type="entry name" value="lipoyl_domain"/>
    <property type="match status" value="1"/>
</dbReference>
<evidence type="ECO:0000256" key="2">
    <source>
        <dbReference type="ARBA" id="ARBA00005145"/>
    </source>
</evidence>
<evidence type="ECO:0000256" key="1">
    <source>
        <dbReference type="ARBA" id="ARBA00004052"/>
    </source>
</evidence>
<evidence type="ECO:0000256" key="7">
    <source>
        <dbReference type="ARBA" id="ARBA00022532"/>
    </source>
</evidence>
<reference evidence="15" key="2">
    <citation type="submission" date="2016-10" db="EMBL/GenBank/DDBJ databases">
        <authorList>
            <person name="de Groot N.N."/>
        </authorList>
    </citation>
    <scope>NUCLEOTIDE SEQUENCE [LARGE SCALE GENOMIC DNA]</scope>
    <source>
        <strain evidence="15">CCBAU85039</strain>
    </source>
</reference>
<dbReference type="PANTHER" id="PTHR43416:SF5">
    <property type="entry name" value="DIHYDROLIPOYLLYSINE-RESIDUE SUCCINYLTRANSFERASE COMPONENT OF 2-OXOGLUTARATE DEHYDROGENASE COMPLEX, MITOCHONDRIAL"/>
    <property type="match status" value="1"/>
</dbReference>
<organism evidence="15 17">
    <name type="scientific">Rhizobium tibeticum</name>
    <dbReference type="NCBI Taxonomy" id="501024"/>
    <lineage>
        <taxon>Bacteria</taxon>
        <taxon>Pseudomonadati</taxon>
        <taxon>Pseudomonadota</taxon>
        <taxon>Alphaproteobacteria</taxon>
        <taxon>Hyphomicrobiales</taxon>
        <taxon>Rhizobiaceae</taxon>
        <taxon>Rhizobium/Agrobacterium group</taxon>
        <taxon>Rhizobium</taxon>
    </lineage>
</organism>
<evidence type="ECO:0000256" key="12">
    <source>
        <dbReference type="RuleBase" id="RU361138"/>
    </source>
</evidence>
<keyword evidence="8 12" id="KW-0808">Transferase</keyword>
<evidence type="ECO:0000313" key="18">
    <source>
        <dbReference type="Proteomes" id="UP000198939"/>
    </source>
</evidence>
<evidence type="ECO:0000313" key="16">
    <source>
        <dbReference type="EMBL" id="SEN24303.1"/>
    </source>
</evidence>
<dbReference type="EMBL" id="FNXB01000001">
    <property type="protein sequence ID" value="SEH39086.1"/>
    <property type="molecule type" value="Genomic_DNA"/>
</dbReference>
<dbReference type="Proteomes" id="UP000183063">
    <property type="component" value="Unassembled WGS sequence"/>
</dbReference>
<dbReference type="GO" id="GO:0004149">
    <property type="term" value="F:dihydrolipoyllysine-residue succinyltransferase activity"/>
    <property type="evidence" value="ECO:0007669"/>
    <property type="project" value="UniProtKB-UniRule"/>
</dbReference>
<dbReference type="Pfam" id="PF02817">
    <property type="entry name" value="E3_binding"/>
    <property type="match status" value="1"/>
</dbReference>
<dbReference type="SUPFAM" id="SSF47005">
    <property type="entry name" value="Peripheral subunit-binding domain of 2-oxo acid dehydrogenase complex"/>
    <property type="match status" value="1"/>
</dbReference>
<dbReference type="InterPro" id="IPR000089">
    <property type="entry name" value="Biotin_lipoyl"/>
</dbReference>
<dbReference type="STRING" id="501024.RTCCBAU85039_0102"/>
<dbReference type="InterPro" id="IPR003016">
    <property type="entry name" value="2-oxoA_DH_lipoyl-BS"/>
</dbReference>
<dbReference type="OrthoDB" id="9805770at2"/>
<dbReference type="PROSITE" id="PS00189">
    <property type="entry name" value="LIPOYL"/>
    <property type="match status" value="1"/>
</dbReference>
<dbReference type="InterPro" id="IPR023213">
    <property type="entry name" value="CAT-like_dom_sf"/>
</dbReference>
<gene>
    <name evidence="15" type="primary">sucB_1</name>
    <name evidence="15" type="ORF">RTCCBAU85039_0102</name>
    <name evidence="16" type="ORF">SAMN05216228_1003104</name>
</gene>
<evidence type="ECO:0000259" key="13">
    <source>
        <dbReference type="PROSITE" id="PS50968"/>
    </source>
</evidence>
<sequence length="415" mass="43076">MATEIRVPTLGESVSEATVGTWFKKVGDAIKADEPILELETDKVTIEVPAPASGTLSEIVAQAGETVGLGALLGQIAAGAGAAAAPAAAAPPAKVAELAAAAPAPVAAAAAPAQSVSAMPPAPAAAKMLAENNLSADQVDGSGKRGQVLKGDVIAAVAKGISAPAAAPAVPAAARGPSTVEDAGREERVKMTRLRQTIAKRLKDAQNTAAMLTTYNEVDMKAVMDLRAKYKDVFEKKHGVKLGFMGFFTKAITHALKELPAVNAEIDGTDIIYKNFCHIGMAVGTDKGLVVPVIRDADQMSIAEVEKELARLAKAARDGSLSMADMQGGTFTITNGGVYGSLMSSPILNAPQSGILGMHKIQDRPVVVGGQIVIRPMMYLALSYDHRIVDGKEAVTFLVRVKESLEDPERLVLDL</sequence>
<dbReference type="GO" id="GO:0033512">
    <property type="term" value="P:L-lysine catabolic process to acetyl-CoA via saccharopine"/>
    <property type="evidence" value="ECO:0007669"/>
    <property type="project" value="UniProtKB-UniRule"/>
</dbReference>
<dbReference type="SUPFAM" id="SSF52777">
    <property type="entry name" value="CoA-dependent acyltransferases"/>
    <property type="match status" value="1"/>
</dbReference>
<dbReference type="NCBIfam" id="NF004309">
    <property type="entry name" value="PRK05704.1"/>
    <property type="match status" value="1"/>
</dbReference>
<keyword evidence="7 12" id="KW-0816">Tricarboxylic acid cycle</keyword>
<dbReference type="PROSITE" id="PS50968">
    <property type="entry name" value="BIOTINYL_LIPOYL"/>
    <property type="match status" value="1"/>
</dbReference>
<dbReference type="Gene3D" id="2.40.50.100">
    <property type="match status" value="1"/>
</dbReference>
<dbReference type="EC" id="2.3.1.61" evidence="5 12"/>
<dbReference type="Pfam" id="PF00198">
    <property type="entry name" value="2-oxoacid_dh"/>
    <property type="match status" value="1"/>
</dbReference>
<dbReference type="Gene3D" id="4.10.320.10">
    <property type="entry name" value="E3-binding domain"/>
    <property type="match status" value="1"/>
</dbReference>
<dbReference type="PROSITE" id="PS51826">
    <property type="entry name" value="PSBD"/>
    <property type="match status" value="1"/>
</dbReference>
<evidence type="ECO:0000256" key="6">
    <source>
        <dbReference type="ARBA" id="ARBA00019511"/>
    </source>
</evidence>
<feature type="domain" description="Lipoyl-binding" evidence="13">
    <location>
        <begin position="2"/>
        <end position="77"/>
    </location>
</feature>
<name>A0A1H8EXS8_9HYPH</name>
<dbReference type="InterPro" id="IPR036625">
    <property type="entry name" value="E3-bd_dom_sf"/>
</dbReference>
<dbReference type="InterPro" id="IPR006255">
    <property type="entry name" value="SucB"/>
</dbReference>
<protein>
    <recommendedName>
        <fullName evidence="6 12">Dihydrolipoyllysine-residue succinyltransferase component of 2-oxoglutarate dehydrogenase complex</fullName>
        <ecNumber evidence="5 12">2.3.1.61</ecNumber>
    </recommendedName>
    <alternativeName>
        <fullName evidence="12">2-oxoglutarate dehydrogenase complex component E2</fullName>
    </alternativeName>
</protein>